<dbReference type="AlphaFoldDB" id="A0AA38FGW1"/>
<dbReference type="OMA" id="CGRKNND"/>
<keyword evidence="1" id="KW-0808">Transferase</keyword>
<evidence type="ECO:0000313" key="6">
    <source>
        <dbReference type="EMBL" id="KAH9302198.1"/>
    </source>
</evidence>
<dbReference type="Proteomes" id="UP000824469">
    <property type="component" value="Unassembled WGS sequence"/>
</dbReference>
<dbReference type="GO" id="GO:0004672">
    <property type="term" value="F:protein kinase activity"/>
    <property type="evidence" value="ECO:0007669"/>
    <property type="project" value="InterPro"/>
</dbReference>
<feature type="non-terminal residue" evidence="6">
    <location>
        <position position="50"/>
    </location>
</feature>
<dbReference type="InterPro" id="IPR001245">
    <property type="entry name" value="Ser-Thr/Tyr_kinase_cat_dom"/>
</dbReference>
<evidence type="ECO:0000256" key="2">
    <source>
        <dbReference type="ARBA" id="ARBA00022741"/>
    </source>
</evidence>
<evidence type="ECO:0000256" key="3">
    <source>
        <dbReference type="ARBA" id="ARBA00022777"/>
    </source>
</evidence>
<evidence type="ECO:0000256" key="4">
    <source>
        <dbReference type="ARBA" id="ARBA00022840"/>
    </source>
</evidence>
<feature type="domain" description="Protein kinase" evidence="5">
    <location>
        <begin position="1"/>
        <end position="50"/>
    </location>
</feature>
<accession>A0AA38FGW1</accession>
<evidence type="ECO:0000256" key="1">
    <source>
        <dbReference type="ARBA" id="ARBA00022679"/>
    </source>
</evidence>
<sequence length="50" mass="5624">GYMAPEYAMGGQLSAKADIYSFGVVLLEIVCGRKNNDYKLFPEYQSLLEM</sequence>
<dbReference type="PROSITE" id="PS50011">
    <property type="entry name" value="PROTEIN_KINASE_DOM"/>
    <property type="match status" value="1"/>
</dbReference>
<dbReference type="EMBL" id="JAHRHJ020000009">
    <property type="protein sequence ID" value="KAH9302198.1"/>
    <property type="molecule type" value="Genomic_DNA"/>
</dbReference>
<dbReference type="PANTHER" id="PTHR47973">
    <property type="entry name" value="CYSTEINE-RICH RECEPTOR-LIKE PROTEIN KINASE 3"/>
    <property type="match status" value="1"/>
</dbReference>
<reference evidence="6 7" key="1">
    <citation type="journal article" date="2021" name="Nat. Plants">
        <title>The Taxus genome provides insights into paclitaxel biosynthesis.</title>
        <authorList>
            <person name="Xiong X."/>
            <person name="Gou J."/>
            <person name="Liao Q."/>
            <person name="Li Y."/>
            <person name="Zhou Q."/>
            <person name="Bi G."/>
            <person name="Li C."/>
            <person name="Du R."/>
            <person name="Wang X."/>
            <person name="Sun T."/>
            <person name="Guo L."/>
            <person name="Liang H."/>
            <person name="Lu P."/>
            <person name="Wu Y."/>
            <person name="Zhang Z."/>
            <person name="Ro D.K."/>
            <person name="Shang Y."/>
            <person name="Huang S."/>
            <person name="Yan J."/>
        </authorList>
    </citation>
    <scope>NUCLEOTIDE SEQUENCE [LARGE SCALE GENOMIC DNA]</scope>
    <source>
        <strain evidence="6">Ta-2019</strain>
    </source>
</reference>
<feature type="non-terminal residue" evidence="6">
    <location>
        <position position="1"/>
    </location>
</feature>
<dbReference type="Gene3D" id="1.10.510.10">
    <property type="entry name" value="Transferase(Phosphotransferase) domain 1"/>
    <property type="match status" value="1"/>
</dbReference>
<dbReference type="GO" id="GO:0005524">
    <property type="term" value="F:ATP binding"/>
    <property type="evidence" value="ECO:0007669"/>
    <property type="project" value="UniProtKB-KW"/>
</dbReference>
<protein>
    <recommendedName>
        <fullName evidence="5">Protein kinase domain-containing protein</fullName>
    </recommendedName>
</protein>
<organism evidence="6 7">
    <name type="scientific">Taxus chinensis</name>
    <name type="common">Chinese yew</name>
    <name type="synonym">Taxus wallichiana var. chinensis</name>
    <dbReference type="NCBI Taxonomy" id="29808"/>
    <lineage>
        <taxon>Eukaryota</taxon>
        <taxon>Viridiplantae</taxon>
        <taxon>Streptophyta</taxon>
        <taxon>Embryophyta</taxon>
        <taxon>Tracheophyta</taxon>
        <taxon>Spermatophyta</taxon>
        <taxon>Pinopsida</taxon>
        <taxon>Pinidae</taxon>
        <taxon>Conifers II</taxon>
        <taxon>Cupressales</taxon>
        <taxon>Taxaceae</taxon>
        <taxon>Taxus</taxon>
    </lineage>
</organism>
<keyword evidence="3" id="KW-0418">Kinase</keyword>
<dbReference type="SUPFAM" id="SSF56112">
    <property type="entry name" value="Protein kinase-like (PK-like)"/>
    <property type="match status" value="1"/>
</dbReference>
<dbReference type="InterPro" id="IPR011009">
    <property type="entry name" value="Kinase-like_dom_sf"/>
</dbReference>
<gene>
    <name evidence="6" type="ORF">KI387_013781</name>
</gene>
<dbReference type="Pfam" id="PF07714">
    <property type="entry name" value="PK_Tyr_Ser-Thr"/>
    <property type="match status" value="1"/>
</dbReference>
<keyword evidence="7" id="KW-1185">Reference proteome</keyword>
<proteinExistence type="predicted"/>
<comment type="caution">
    <text evidence="6">The sequence shown here is derived from an EMBL/GenBank/DDBJ whole genome shotgun (WGS) entry which is preliminary data.</text>
</comment>
<name>A0AA38FGW1_TAXCH</name>
<dbReference type="InterPro" id="IPR052059">
    <property type="entry name" value="CR_Ser/Thr_kinase"/>
</dbReference>
<evidence type="ECO:0000259" key="5">
    <source>
        <dbReference type="PROSITE" id="PS50011"/>
    </source>
</evidence>
<keyword evidence="4" id="KW-0067">ATP-binding</keyword>
<dbReference type="InterPro" id="IPR000719">
    <property type="entry name" value="Prot_kinase_dom"/>
</dbReference>
<keyword evidence="2" id="KW-0547">Nucleotide-binding</keyword>
<evidence type="ECO:0000313" key="7">
    <source>
        <dbReference type="Proteomes" id="UP000824469"/>
    </source>
</evidence>